<feature type="transmembrane region" description="Helical" evidence="6">
    <location>
        <begin position="261"/>
        <end position="285"/>
    </location>
</feature>
<feature type="transmembrane region" description="Helical" evidence="6">
    <location>
        <begin position="386"/>
        <end position="405"/>
    </location>
</feature>
<proteinExistence type="predicted"/>
<dbReference type="Proteomes" id="UP000650081">
    <property type="component" value="Unassembled WGS sequence"/>
</dbReference>
<dbReference type="InterPro" id="IPR020846">
    <property type="entry name" value="MFS_dom"/>
</dbReference>
<evidence type="ECO:0000256" key="4">
    <source>
        <dbReference type="ARBA" id="ARBA00022989"/>
    </source>
</evidence>
<sequence>MGFALCVQIAALSWILNTQYGLNIEEIGYVWLAGPVAGILGQVIIGAVSDNVWLWGGRRRPFIVIGGTIAALMILALPNLGLIQTALGVESIIGIAIAVALTLDLAINVSFNPARSIIADVTPLGDARTRGFTWMQTISGFFGVLAYLMGAFISNYFLIYSGAAIVLLFSLIPAFYIREPRHLSVPEEPEALNVQEALVPDVGIGVANNSTDWSSFLKICLAHGFTWVGVQTMFIYTFAYIKEVIMGFETTQDLSATQNDAIGFSIGVAFAILNTVGFLLPALVLTPIAERIGRVKTHAAAIAISALGYGLIVAFGTSVAAFYALMAVVGIGWAAVVSLPFAIMTEVVDQRRMGLMMGLFNLSVVLPQIVASNLGGFIEAAADKSMIFWISGGTLAVSALLWLLVKEQRSGTKEGALTQVH</sequence>
<protein>
    <submittedName>
        <fullName evidence="8">MFS transporter</fullName>
    </submittedName>
</protein>
<feature type="transmembrane region" description="Helical" evidence="6">
    <location>
        <begin position="61"/>
        <end position="80"/>
    </location>
</feature>
<name>A0A923PGE6_9BACT</name>
<feature type="transmembrane region" description="Helical" evidence="6">
    <location>
        <begin position="321"/>
        <end position="343"/>
    </location>
</feature>
<keyword evidence="3 6" id="KW-0812">Transmembrane</keyword>
<feature type="transmembrane region" description="Helical" evidence="6">
    <location>
        <begin position="159"/>
        <end position="177"/>
    </location>
</feature>
<evidence type="ECO:0000256" key="1">
    <source>
        <dbReference type="ARBA" id="ARBA00004141"/>
    </source>
</evidence>
<keyword evidence="4 6" id="KW-1133">Transmembrane helix</keyword>
<feature type="transmembrane region" description="Helical" evidence="6">
    <location>
        <begin position="297"/>
        <end position="315"/>
    </location>
</feature>
<keyword evidence="2" id="KW-0813">Transport</keyword>
<evidence type="ECO:0000256" key="6">
    <source>
        <dbReference type="SAM" id="Phobius"/>
    </source>
</evidence>
<dbReference type="InterPro" id="IPR036259">
    <property type="entry name" value="MFS_trans_sf"/>
</dbReference>
<evidence type="ECO:0000259" key="7">
    <source>
        <dbReference type="PROSITE" id="PS50850"/>
    </source>
</evidence>
<keyword evidence="9" id="KW-1185">Reference proteome</keyword>
<dbReference type="SUPFAM" id="SSF103473">
    <property type="entry name" value="MFS general substrate transporter"/>
    <property type="match status" value="1"/>
</dbReference>
<dbReference type="Pfam" id="PF13347">
    <property type="entry name" value="MFS_2"/>
    <property type="match status" value="1"/>
</dbReference>
<organism evidence="8 9">
    <name type="scientific">Neolewinella lacunae</name>
    <dbReference type="NCBI Taxonomy" id="1517758"/>
    <lineage>
        <taxon>Bacteria</taxon>
        <taxon>Pseudomonadati</taxon>
        <taxon>Bacteroidota</taxon>
        <taxon>Saprospiria</taxon>
        <taxon>Saprospirales</taxon>
        <taxon>Lewinellaceae</taxon>
        <taxon>Neolewinella</taxon>
    </lineage>
</organism>
<feature type="domain" description="Major facilitator superfamily (MFS) profile" evidence="7">
    <location>
        <begin position="1"/>
        <end position="410"/>
    </location>
</feature>
<dbReference type="Gene3D" id="1.20.1250.20">
    <property type="entry name" value="MFS general substrate transporter like domains"/>
    <property type="match status" value="1"/>
</dbReference>
<dbReference type="AlphaFoldDB" id="A0A923PGE6"/>
<dbReference type="PROSITE" id="PS50850">
    <property type="entry name" value="MFS"/>
    <property type="match status" value="1"/>
</dbReference>
<accession>A0A923PGE6</accession>
<feature type="transmembrane region" description="Helical" evidence="6">
    <location>
        <begin position="219"/>
        <end position="241"/>
    </location>
</feature>
<comment type="caution">
    <text evidence="8">The sequence shown here is derived from an EMBL/GenBank/DDBJ whole genome shotgun (WGS) entry which is preliminary data.</text>
</comment>
<keyword evidence="5 6" id="KW-0472">Membrane</keyword>
<evidence type="ECO:0000256" key="5">
    <source>
        <dbReference type="ARBA" id="ARBA00023136"/>
    </source>
</evidence>
<evidence type="ECO:0000256" key="2">
    <source>
        <dbReference type="ARBA" id="ARBA00022448"/>
    </source>
</evidence>
<dbReference type="PANTHER" id="PTHR19432:SF35">
    <property type="entry name" value="SOLUTE CARRIER FAMILY 45 MEMBER 3 ISOFORM X1"/>
    <property type="match status" value="1"/>
</dbReference>
<feature type="transmembrane region" description="Helical" evidence="6">
    <location>
        <begin position="132"/>
        <end position="153"/>
    </location>
</feature>
<comment type="subcellular location">
    <subcellularLocation>
        <location evidence="1">Membrane</location>
        <topology evidence="1">Multi-pass membrane protein</topology>
    </subcellularLocation>
</comment>
<feature type="transmembrane region" description="Helical" evidence="6">
    <location>
        <begin position="28"/>
        <end position="49"/>
    </location>
</feature>
<evidence type="ECO:0000313" key="8">
    <source>
        <dbReference type="EMBL" id="MBC6993653.1"/>
    </source>
</evidence>
<feature type="transmembrane region" description="Helical" evidence="6">
    <location>
        <begin position="92"/>
        <end position="111"/>
    </location>
</feature>
<reference evidence="8" key="1">
    <citation type="submission" date="2020-08" db="EMBL/GenBank/DDBJ databases">
        <title>Lewinella bacteria from marine environments.</title>
        <authorList>
            <person name="Zhong Y."/>
        </authorList>
    </citation>
    <scope>NUCLEOTIDE SEQUENCE</scope>
    <source>
        <strain evidence="8">KCTC 42187</strain>
    </source>
</reference>
<dbReference type="PANTHER" id="PTHR19432">
    <property type="entry name" value="SUGAR TRANSPORTER"/>
    <property type="match status" value="1"/>
</dbReference>
<feature type="transmembrane region" description="Helical" evidence="6">
    <location>
        <begin position="355"/>
        <end position="374"/>
    </location>
</feature>
<gene>
    <name evidence="8" type="ORF">H9S92_05750</name>
</gene>
<evidence type="ECO:0000256" key="3">
    <source>
        <dbReference type="ARBA" id="ARBA00022692"/>
    </source>
</evidence>
<dbReference type="GO" id="GO:0016020">
    <property type="term" value="C:membrane"/>
    <property type="evidence" value="ECO:0007669"/>
    <property type="project" value="UniProtKB-SubCell"/>
</dbReference>
<evidence type="ECO:0000313" key="9">
    <source>
        <dbReference type="Proteomes" id="UP000650081"/>
    </source>
</evidence>
<dbReference type="GO" id="GO:0008506">
    <property type="term" value="F:sucrose:proton symporter activity"/>
    <property type="evidence" value="ECO:0007669"/>
    <property type="project" value="TreeGrafter"/>
</dbReference>
<dbReference type="EMBL" id="JACSIT010000069">
    <property type="protein sequence ID" value="MBC6993653.1"/>
    <property type="molecule type" value="Genomic_DNA"/>
</dbReference>